<organism evidence="3 4">
    <name type="scientific">Eumeta variegata</name>
    <name type="common">Bagworm moth</name>
    <name type="synonym">Eumeta japonica</name>
    <dbReference type="NCBI Taxonomy" id="151549"/>
    <lineage>
        <taxon>Eukaryota</taxon>
        <taxon>Metazoa</taxon>
        <taxon>Ecdysozoa</taxon>
        <taxon>Arthropoda</taxon>
        <taxon>Hexapoda</taxon>
        <taxon>Insecta</taxon>
        <taxon>Pterygota</taxon>
        <taxon>Neoptera</taxon>
        <taxon>Endopterygota</taxon>
        <taxon>Lepidoptera</taxon>
        <taxon>Glossata</taxon>
        <taxon>Ditrysia</taxon>
        <taxon>Tineoidea</taxon>
        <taxon>Psychidae</taxon>
        <taxon>Oiketicinae</taxon>
        <taxon>Eumeta</taxon>
    </lineage>
</organism>
<proteinExistence type="predicted"/>
<dbReference type="Proteomes" id="UP000299102">
    <property type="component" value="Unassembled WGS sequence"/>
</dbReference>
<sequence length="266" mass="29057">MKHTSQANLSLPPLGQVSVSPLVDPTSASAGILAHEAPVSPSQPNLSTPVTQPLRTIINQAPVSATIDRASDDRSIQTKAAHVTPSQPNLSPSANHPLPPLEQVSVSPQIRQTLSRGHQLDLELSCQRTYFLLLLLKMTSNRGRKAGTASVITSSPYKRQLEDQIQRSEDVKRRRGLRVVEGVVADMAEDAPEDAPEDAAVVELQHNVALKEMSSQTVKMMMTNNLMAMILPLETMFLYLNIPTLATQSVFFVMPNFLMTLEGKYG</sequence>
<name>A0A4C2ABS1_EUMVA</name>
<evidence type="ECO:0000313" key="3">
    <source>
        <dbReference type="EMBL" id="GBP96435.1"/>
    </source>
</evidence>
<feature type="transmembrane region" description="Helical" evidence="2">
    <location>
        <begin position="237"/>
        <end position="258"/>
    </location>
</feature>
<keyword evidence="2" id="KW-1133">Transmembrane helix</keyword>
<keyword evidence="2" id="KW-0472">Membrane</keyword>
<evidence type="ECO:0000313" key="4">
    <source>
        <dbReference type="Proteomes" id="UP000299102"/>
    </source>
</evidence>
<comment type="caution">
    <text evidence="3">The sequence shown here is derived from an EMBL/GenBank/DDBJ whole genome shotgun (WGS) entry which is preliminary data.</text>
</comment>
<feature type="region of interest" description="Disordered" evidence="1">
    <location>
        <begin position="68"/>
        <end position="100"/>
    </location>
</feature>
<evidence type="ECO:0000256" key="1">
    <source>
        <dbReference type="SAM" id="MobiDB-lite"/>
    </source>
</evidence>
<evidence type="ECO:0000256" key="2">
    <source>
        <dbReference type="SAM" id="Phobius"/>
    </source>
</evidence>
<feature type="compositionally biased region" description="Polar residues" evidence="1">
    <location>
        <begin position="84"/>
        <end position="94"/>
    </location>
</feature>
<dbReference type="AlphaFoldDB" id="A0A4C2ABS1"/>
<reference evidence="3 4" key="1">
    <citation type="journal article" date="2019" name="Commun. Biol.">
        <title>The bagworm genome reveals a unique fibroin gene that provides high tensile strength.</title>
        <authorList>
            <person name="Kono N."/>
            <person name="Nakamura H."/>
            <person name="Ohtoshi R."/>
            <person name="Tomita M."/>
            <person name="Numata K."/>
            <person name="Arakawa K."/>
        </authorList>
    </citation>
    <scope>NUCLEOTIDE SEQUENCE [LARGE SCALE GENOMIC DNA]</scope>
</reference>
<protein>
    <submittedName>
        <fullName evidence="3">Uncharacterized protein</fullName>
    </submittedName>
</protein>
<gene>
    <name evidence="3" type="ORF">EVAR_99096_1</name>
</gene>
<dbReference type="EMBL" id="BGZK01002780">
    <property type="protein sequence ID" value="GBP96435.1"/>
    <property type="molecule type" value="Genomic_DNA"/>
</dbReference>
<accession>A0A4C2ABS1</accession>
<keyword evidence="4" id="KW-1185">Reference proteome</keyword>
<keyword evidence="2" id="KW-0812">Transmembrane</keyword>